<dbReference type="EC" id="2.7.1.23" evidence="6"/>
<comment type="subcellular location">
    <subcellularLocation>
        <location evidence="6">Cytoplasm</location>
    </subcellularLocation>
</comment>
<dbReference type="HOGENOM" id="CLU_008831_0_1_0"/>
<keyword evidence="6" id="KW-0547">Nucleotide-binding</keyword>
<keyword evidence="1 6" id="KW-0808">Transferase</keyword>
<keyword evidence="4 6" id="KW-0520">NAD</keyword>
<dbReference type="Gene3D" id="2.60.200.30">
    <property type="entry name" value="Probable inorganic polyphosphate/atp-NAD kinase, domain 2"/>
    <property type="match status" value="1"/>
</dbReference>
<protein>
    <recommendedName>
        <fullName evidence="6">NAD kinase</fullName>
        <ecNumber evidence="6">2.7.1.23</ecNumber>
    </recommendedName>
    <alternativeName>
        <fullName evidence="6">ATP-dependent NAD kinase</fullName>
    </alternativeName>
</protein>
<dbReference type="InterPro" id="IPR002504">
    <property type="entry name" value="NADK"/>
</dbReference>
<feature type="binding site" evidence="6">
    <location>
        <position position="153"/>
    </location>
    <ligand>
        <name>NAD(+)</name>
        <dbReference type="ChEBI" id="CHEBI:57540"/>
    </ligand>
</feature>
<dbReference type="GO" id="GO:0003951">
    <property type="term" value="F:NAD+ kinase activity"/>
    <property type="evidence" value="ECO:0007669"/>
    <property type="project" value="UniProtKB-UniRule"/>
</dbReference>
<proteinExistence type="inferred from homology"/>
<sequence>MPKVAIISKPQKPELATLLPELLLWLRERDYEAILDPTSGVYLGMPNCCDRATMPAQNPELVIVLGGDGTLLSAARAFARYDVPILSINLGSLGFLTEVPLSELYITLDGWIKGKCSIDERAMMHAELWRGGKIFQQWDALNDVVMSKGAIARMGDYTVRLDEQLVAQFRADGIIVSTPTGSTAYNLAAAGPIVMASVNALIVTPICPHLLTIRPIVVPGDAEISVAVEGIADQTYLTVDGQEAVELKLNDTLHCRRSQYSVRMIRLGEHGLFSVLRSKLKWGQR</sequence>
<dbReference type="EMBL" id="CP002467">
    <property type="protein sequence ID" value="ADV82257.1"/>
    <property type="molecule type" value="Genomic_DNA"/>
</dbReference>
<feature type="binding site" evidence="6">
    <location>
        <begin position="68"/>
        <end position="69"/>
    </location>
    <ligand>
        <name>NAD(+)</name>
        <dbReference type="ChEBI" id="CHEBI:57540"/>
    </ligand>
</feature>
<evidence type="ECO:0000256" key="5">
    <source>
        <dbReference type="ARBA" id="ARBA00047925"/>
    </source>
</evidence>
<gene>
    <name evidence="6" type="primary">nadK</name>
    <name evidence="7" type="ordered locus">AciPR4_1434</name>
</gene>
<evidence type="ECO:0000313" key="7">
    <source>
        <dbReference type="EMBL" id="ADV82257.1"/>
    </source>
</evidence>
<evidence type="ECO:0000256" key="3">
    <source>
        <dbReference type="ARBA" id="ARBA00022857"/>
    </source>
</evidence>
<comment type="cofactor">
    <cofactor evidence="6">
        <name>a divalent metal cation</name>
        <dbReference type="ChEBI" id="CHEBI:60240"/>
    </cofactor>
</comment>
<evidence type="ECO:0000256" key="2">
    <source>
        <dbReference type="ARBA" id="ARBA00022777"/>
    </source>
</evidence>
<name>E8V0W6_TERSS</name>
<keyword evidence="6" id="KW-0963">Cytoplasm</keyword>
<feature type="binding site" evidence="6">
    <location>
        <position position="242"/>
    </location>
    <ligand>
        <name>NAD(+)</name>
        <dbReference type="ChEBI" id="CHEBI:57540"/>
    </ligand>
</feature>
<dbReference type="Gene3D" id="3.40.50.10330">
    <property type="entry name" value="Probable inorganic polyphosphate/atp-NAD kinase, domain 1"/>
    <property type="match status" value="1"/>
</dbReference>
<dbReference type="GO" id="GO:0006741">
    <property type="term" value="P:NADP+ biosynthetic process"/>
    <property type="evidence" value="ECO:0007669"/>
    <property type="project" value="UniProtKB-UniRule"/>
</dbReference>
<comment type="catalytic activity">
    <reaction evidence="5 6">
        <text>NAD(+) + ATP = ADP + NADP(+) + H(+)</text>
        <dbReference type="Rhea" id="RHEA:18629"/>
        <dbReference type="ChEBI" id="CHEBI:15378"/>
        <dbReference type="ChEBI" id="CHEBI:30616"/>
        <dbReference type="ChEBI" id="CHEBI:57540"/>
        <dbReference type="ChEBI" id="CHEBI:58349"/>
        <dbReference type="ChEBI" id="CHEBI:456216"/>
        <dbReference type="EC" id="2.7.1.23"/>
    </reaction>
</comment>
<dbReference type="GO" id="GO:0046872">
    <property type="term" value="F:metal ion binding"/>
    <property type="evidence" value="ECO:0007669"/>
    <property type="project" value="UniProtKB-UniRule"/>
</dbReference>
<dbReference type="GO" id="GO:0019674">
    <property type="term" value="P:NAD+ metabolic process"/>
    <property type="evidence" value="ECO:0007669"/>
    <property type="project" value="InterPro"/>
</dbReference>
<dbReference type="InterPro" id="IPR017437">
    <property type="entry name" value="ATP-NAD_kinase_PpnK-typ_C"/>
</dbReference>
<dbReference type="GO" id="GO:0005524">
    <property type="term" value="F:ATP binding"/>
    <property type="evidence" value="ECO:0007669"/>
    <property type="project" value="UniProtKB-KW"/>
</dbReference>
<dbReference type="Pfam" id="PF01513">
    <property type="entry name" value="NAD_kinase"/>
    <property type="match status" value="1"/>
</dbReference>
<feature type="binding site" evidence="6">
    <location>
        <begin position="142"/>
        <end position="143"/>
    </location>
    <ligand>
        <name>NAD(+)</name>
        <dbReference type="ChEBI" id="CHEBI:57540"/>
    </ligand>
</feature>
<comment type="similarity">
    <text evidence="6">Belongs to the NAD kinase family.</text>
</comment>
<evidence type="ECO:0000256" key="6">
    <source>
        <dbReference type="HAMAP-Rule" id="MF_00361"/>
    </source>
</evidence>
<comment type="function">
    <text evidence="6">Involved in the regulation of the intracellular balance of NAD and NADP, and is a key enzyme in the biosynthesis of NADP. Catalyzes specifically the phosphorylation on 2'-hydroxyl of the adenosine moiety of NAD to yield NADP.</text>
</comment>
<feature type="active site" description="Proton acceptor" evidence="6">
    <location>
        <position position="68"/>
    </location>
</feature>
<dbReference type="InterPro" id="IPR017438">
    <property type="entry name" value="ATP-NAD_kinase_N"/>
</dbReference>
<dbReference type="PANTHER" id="PTHR20275">
    <property type="entry name" value="NAD KINASE"/>
    <property type="match status" value="1"/>
</dbReference>
<keyword evidence="2 6" id="KW-0418">Kinase</keyword>
<dbReference type="GO" id="GO:0005737">
    <property type="term" value="C:cytoplasm"/>
    <property type="evidence" value="ECO:0007669"/>
    <property type="project" value="UniProtKB-SubCell"/>
</dbReference>
<dbReference type="OrthoDB" id="9774737at2"/>
<dbReference type="RefSeq" id="WP_013567990.1">
    <property type="nucleotide sequence ID" value="NC_014963.1"/>
</dbReference>
<dbReference type="AlphaFoldDB" id="E8V0W6"/>
<evidence type="ECO:0000256" key="1">
    <source>
        <dbReference type="ARBA" id="ARBA00022679"/>
    </source>
</evidence>
<reference evidence="7 8" key="1">
    <citation type="journal article" date="2012" name="Stand. Genomic Sci.">
        <title>Complete genome sequence of Terriglobus saanensis type strain SP1PR4(T), an Acidobacteria from tundra soil.</title>
        <authorList>
            <person name="Rawat S.R."/>
            <person name="Mannisto M.K."/>
            <person name="Starovoytov V."/>
            <person name="Goodwin L."/>
            <person name="Nolan M."/>
            <person name="Hauser L."/>
            <person name="Land M."/>
            <person name="Davenport K.W."/>
            <person name="Woyke T."/>
            <person name="Haggblom M.M."/>
        </authorList>
    </citation>
    <scope>NUCLEOTIDE SEQUENCE</scope>
    <source>
        <strain evidence="8">ATCC BAA-1853 / DSM 23119 / SP1PR4</strain>
    </source>
</reference>
<keyword evidence="8" id="KW-1185">Reference proteome</keyword>
<dbReference type="HAMAP" id="MF_00361">
    <property type="entry name" value="NAD_kinase"/>
    <property type="match status" value="1"/>
</dbReference>
<dbReference type="SUPFAM" id="SSF111331">
    <property type="entry name" value="NAD kinase/diacylglycerol kinase-like"/>
    <property type="match status" value="1"/>
</dbReference>
<dbReference type="Proteomes" id="UP000006844">
    <property type="component" value="Chromosome"/>
</dbReference>
<dbReference type="InterPro" id="IPR016064">
    <property type="entry name" value="NAD/diacylglycerol_kinase_sf"/>
</dbReference>
<dbReference type="Pfam" id="PF20143">
    <property type="entry name" value="NAD_kinase_C"/>
    <property type="match status" value="1"/>
</dbReference>
<comment type="caution">
    <text evidence="6">Lacks conserved residue(s) required for the propagation of feature annotation.</text>
</comment>
<feature type="binding site" evidence="6">
    <location>
        <position position="172"/>
    </location>
    <ligand>
        <name>NAD(+)</name>
        <dbReference type="ChEBI" id="CHEBI:57540"/>
    </ligand>
</feature>
<evidence type="ECO:0000256" key="4">
    <source>
        <dbReference type="ARBA" id="ARBA00023027"/>
    </source>
</evidence>
<feature type="binding site" evidence="6">
    <location>
        <position position="170"/>
    </location>
    <ligand>
        <name>NAD(+)</name>
        <dbReference type="ChEBI" id="CHEBI:57540"/>
    </ligand>
</feature>
<dbReference type="eggNOG" id="COG0061">
    <property type="taxonomic scope" value="Bacteria"/>
</dbReference>
<organism evidence="7 8">
    <name type="scientific">Terriglobus saanensis (strain ATCC BAA-1853 / DSM 23119 / SP1PR4)</name>
    <dbReference type="NCBI Taxonomy" id="401053"/>
    <lineage>
        <taxon>Bacteria</taxon>
        <taxon>Pseudomonadati</taxon>
        <taxon>Acidobacteriota</taxon>
        <taxon>Terriglobia</taxon>
        <taxon>Terriglobales</taxon>
        <taxon>Acidobacteriaceae</taxon>
        <taxon>Terriglobus</taxon>
    </lineage>
</organism>
<accession>E8V0W6</accession>
<dbReference type="STRING" id="401053.AciPR4_1434"/>
<evidence type="ECO:0000313" key="8">
    <source>
        <dbReference type="Proteomes" id="UP000006844"/>
    </source>
</evidence>
<keyword evidence="6" id="KW-0067">ATP-binding</keyword>
<keyword evidence="3 6" id="KW-0521">NADP</keyword>
<dbReference type="KEGG" id="tsa:AciPR4_1434"/>
<dbReference type="PANTHER" id="PTHR20275:SF0">
    <property type="entry name" value="NAD KINASE"/>
    <property type="match status" value="1"/>
</dbReference>
<dbReference type="GO" id="GO:0051287">
    <property type="term" value="F:NAD binding"/>
    <property type="evidence" value="ECO:0007669"/>
    <property type="project" value="UniProtKB-ARBA"/>
</dbReference>